<dbReference type="Gene3D" id="2.40.50.100">
    <property type="match status" value="1"/>
</dbReference>
<evidence type="ECO:0000256" key="1">
    <source>
        <dbReference type="SAM" id="Coils"/>
    </source>
</evidence>
<keyword evidence="1" id="KW-0175">Coiled coil</keyword>
<dbReference type="EMBL" id="OX336425">
    <property type="protein sequence ID" value="CAI2766418.1"/>
    <property type="molecule type" value="Genomic_DNA"/>
</dbReference>
<dbReference type="KEGG" id="fcs:TRV642_1463"/>
<evidence type="ECO:0000313" key="4">
    <source>
        <dbReference type="EMBL" id="CAI2766418.1"/>
    </source>
</evidence>
<evidence type="ECO:0000259" key="3">
    <source>
        <dbReference type="Pfam" id="PF26002"/>
    </source>
</evidence>
<keyword evidence="2" id="KW-1133">Transmembrane helix</keyword>
<sequence length="438" mass="50305">MVNNFNTSHMPHTPEIDSSSEAVRDYLEQIPNRLIRWGTIILCSVLLILFAITWFIEYPSIVRSDFKLISAEAPKPIIAKVNGRLERLFVNDNQIVKKGQALGYIENTAVHEEVLNLDKELSQLVTIVNQKDLAKLKDWRLKNYQNLGDVQTSYQDFQKVYVQTLALFSEGYYQQKQNFLKRDIQELNHLTQNLRNQKVILNQDVALQEKEFKMNQSLYKQNIIAPADLNKEESKLLAKKIPIKNTETFLINNIMLIRTKEKELLDLDKLVLEQKETFKQSLNTLRSVIALWKNNYILTTPSEGVVNFTGSLQAKQNLKADSIVLYIANRKNEYLGEIKIPQDNFGKIKIGQTVLVKFQGYPFEEFGAAEGQIKSIAQIPTPENKSFYATVILPNGQKTTNNTSITFRNGMTASAEIITENKTLAERLFYSFKKSISR</sequence>
<proteinExistence type="predicted"/>
<organism evidence="4 5">
    <name type="scientific">Flavobacterium collinsii</name>
    <dbReference type="NCBI Taxonomy" id="1114861"/>
    <lineage>
        <taxon>Bacteria</taxon>
        <taxon>Pseudomonadati</taxon>
        <taxon>Bacteroidota</taxon>
        <taxon>Flavobacteriia</taxon>
        <taxon>Flavobacteriales</taxon>
        <taxon>Flavobacteriaceae</taxon>
        <taxon>Flavobacterium</taxon>
    </lineage>
</organism>
<feature type="coiled-coil region" evidence="1">
    <location>
        <begin position="177"/>
        <end position="211"/>
    </location>
</feature>
<dbReference type="Pfam" id="PF26002">
    <property type="entry name" value="Beta-barrel_AprE"/>
    <property type="match status" value="1"/>
</dbReference>
<dbReference type="AlphaFoldDB" id="A0A9W4TGD2"/>
<evidence type="ECO:0000256" key="2">
    <source>
        <dbReference type="SAM" id="Phobius"/>
    </source>
</evidence>
<dbReference type="PANTHER" id="PTHR30386">
    <property type="entry name" value="MEMBRANE FUSION SUBUNIT OF EMRAB-TOLC MULTIDRUG EFFLUX PUMP"/>
    <property type="match status" value="1"/>
</dbReference>
<reference evidence="4" key="1">
    <citation type="submission" date="2022-09" db="EMBL/GenBank/DDBJ databases">
        <authorList>
            <person name="Duchaud E."/>
        </authorList>
    </citation>
    <scope>NUCLEOTIDE SEQUENCE</scope>
    <source>
        <strain evidence="4">TRV642</strain>
    </source>
</reference>
<feature type="domain" description="AprE-like beta-barrel" evidence="3">
    <location>
        <begin position="337"/>
        <end position="419"/>
    </location>
</feature>
<dbReference type="Gene3D" id="2.40.30.170">
    <property type="match status" value="1"/>
</dbReference>
<name>A0A9W4TGD2_9FLAO</name>
<keyword evidence="2" id="KW-0472">Membrane</keyword>
<dbReference type="Proteomes" id="UP001152749">
    <property type="component" value="Chromosome"/>
</dbReference>
<dbReference type="InterPro" id="IPR050739">
    <property type="entry name" value="MFP"/>
</dbReference>
<keyword evidence="2" id="KW-0812">Transmembrane</keyword>
<feature type="transmembrane region" description="Helical" evidence="2">
    <location>
        <begin position="34"/>
        <end position="56"/>
    </location>
</feature>
<protein>
    <submittedName>
        <fullName evidence="4">Biotin_lipoyl_2 domain-containing protein</fullName>
    </submittedName>
</protein>
<gene>
    <name evidence="4" type="ORF">TRV642_1463</name>
</gene>
<accession>A0A9W4TGD2</accession>
<dbReference type="PANTHER" id="PTHR30386:SF28">
    <property type="entry name" value="EXPORTED PROTEIN"/>
    <property type="match status" value="1"/>
</dbReference>
<dbReference type="InterPro" id="IPR058982">
    <property type="entry name" value="Beta-barrel_AprE"/>
</dbReference>
<evidence type="ECO:0000313" key="5">
    <source>
        <dbReference type="Proteomes" id="UP001152749"/>
    </source>
</evidence>
<dbReference type="PRINTS" id="PR01490">
    <property type="entry name" value="RTXTOXIND"/>
</dbReference>